<feature type="domain" description="Lcl C-terminal" evidence="2">
    <location>
        <begin position="45"/>
        <end position="177"/>
    </location>
</feature>
<dbReference type="InterPro" id="IPR011460">
    <property type="entry name" value="Lcl_C"/>
</dbReference>
<evidence type="ECO:0000313" key="3">
    <source>
        <dbReference type="EMBL" id="SJM92262.1"/>
    </source>
</evidence>
<dbReference type="OrthoDB" id="9793251at2"/>
<accession>A0A1R4H7N1</accession>
<evidence type="ECO:0000259" key="2">
    <source>
        <dbReference type="Pfam" id="PF07603"/>
    </source>
</evidence>
<dbReference type="Proteomes" id="UP000195667">
    <property type="component" value="Unassembled WGS sequence"/>
</dbReference>
<dbReference type="PANTHER" id="PTHR35812:SF1">
    <property type="entry name" value="LIPOPROTEIN"/>
    <property type="match status" value="1"/>
</dbReference>
<reference evidence="4" key="1">
    <citation type="submission" date="2017-02" db="EMBL/GenBank/DDBJ databases">
        <authorList>
            <person name="Daims H."/>
        </authorList>
    </citation>
    <scope>NUCLEOTIDE SEQUENCE [LARGE SCALE GENOMIC DNA]</scope>
</reference>
<dbReference type="AlphaFoldDB" id="A0A1R4H7N1"/>
<protein>
    <recommendedName>
        <fullName evidence="2">Lcl C-terminal domain-containing protein</fullName>
    </recommendedName>
</protein>
<evidence type="ECO:0000256" key="1">
    <source>
        <dbReference type="SAM" id="SignalP"/>
    </source>
</evidence>
<feature type="signal peptide" evidence="1">
    <location>
        <begin position="1"/>
        <end position="22"/>
    </location>
</feature>
<evidence type="ECO:0000313" key="4">
    <source>
        <dbReference type="Proteomes" id="UP000195667"/>
    </source>
</evidence>
<proteinExistence type="predicted"/>
<dbReference type="EMBL" id="FUKI01000101">
    <property type="protein sequence ID" value="SJM92262.1"/>
    <property type="molecule type" value="Genomic_DNA"/>
</dbReference>
<dbReference type="PANTHER" id="PTHR35812">
    <property type="entry name" value="LIPOPROTEIN"/>
    <property type="match status" value="1"/>
</dbReference>
<dbReference type="RefSeq" id="WP_087143316.1">
    <property type="nucleotide sequence ID" value="NZ_FUKI01000101.1"/>
</dbReference>
<keyword evidence="1" id="KW-0732">Signal</keyword>
<feature type="chain" id="PRO_5012458617" description="Lcl C-terminal domain-containing protein" evidence="1">
    <location>
        <begin position="23"/>
        <end position="180"/>
    </location>
</feature>
<organism evidence="3 4">
    <name type="scientific">Crenothrix polyspora</name>
    <dbReference type="NCBI Taxonomy" id="360316"/>
    <lineage>
        <taxon>Bacteria</taxon>
        <taxon>Pseudomonadati</taxon>
        <taxon>Pseudomonadota</taxon>
        <taxon>Gammaproteobacteria</taxon>
        <taxon>Methylococcales</taxon>
        <taxon>Crenotrichaceae</taxon>
        <taxon>Crenothrix</taxon>
    </lineage>
</organism>
<name>A0A1R4H7N1_9GAMM</name>
<gene>
    <name evidence="3" type="ORF">CRENPOLYSF1_270024</name>
</gene>
<dbReference type="Pfam" id="PF07603">
    <property type="entry name" value="Lcl_C"/>
    <property type="match status" value="1"/>
</dbReference>
<sequence>MSRTCQTTVCCLLVLLPLSGNAQTCWIKTITATTPTARFTSFNNGTVLDKYTGLIWKKCSEGQQWNAASHTCHFFATAYNWQEALQQAQTVNSSTGFAGYKDWRVPNIKELNTLLEEQCEDPAINLTVFPTTPGKVFWSSSPHAGSGTNAWGVDFYYGYPSGQNPKDNYYTQVRLVRGGQ</sequence>
<keyword evidence="4" id="KW-1185">Reference proteome</keyword>